<evidence type="ECO:0000256" key="11">
    <source>
        <dbReference type="SAM" id="MobiDB-lite"/>
    </source>
</evidence>
<keyword evidence="10" id="KW-0129">CBS domain</keyword>
<dbReference type="RefSeq" id="WP_188610200.1">
    <property type="nucleotide sequence ID" value="NZ_BMGG01000005.1"/>
</dbReference>
<keyword evidence="4 12" id="KW-1133">Transmembrane helix</keyword>
<evidence type="ECO:0000256" key="7">
    <source>
        <dbReference type="ARBA" id="ARBA00023173"/>
    </source>
</evidence>
<evidence type="ECO:0000313" key="15">
    <source>
        <dbReference type="Proteomes" id="UP000637002"/>
    </source>
</evidence>
<evidence type="ECO:0000256" key="10">
    <source>
        <dbReference type="PROSITE-ProRule" id="PRU00703"/>
    </source>
</evidence>
<evidence type="ECO:0000256" key="3">
    <source>
        <dbReference type="ARBA" id="ARBA00022692"/>
    </source>
</evidence>
<keyword evidence="7" id="KW-0869">Chloride channel</keyword>
<gene>
    <name evidence="14" type="ORF">GCM10010994_32400</name>
</gene>
<protein>
    <submittedName>
        <fullName evidence="14">Chloride channel protein</fullName>
    </submittedName>
</protein>
<feature type="transmembrane region" description="Helical" evidence="12">
    <location>
        <begin position="200"/>
        <end position="224"/>
    </location>
</feature>
<feature type="transmembrane region" description="Helical" evidence="12">
    <location>
        <begin position="310"/>
        <end position="332"/>
    </location>
</feature>
<dbReference type="Proteomes" id="UP000637002">
    <property type="component" value="Unassembled WGS sequence"/>
</dbReference>
<evidence type="ECO:0000256" key="6">
    <source>
        <dbReference type="ARBA" id="ARBA00023136"/>
    </source>
</evidence>
<feature type="transmembrane region" description="Helical" evidence="12">
    <location>
        <begin position="344"/>
        <end position="365"/>
    </location>
</feature>
<keyword evidence="2" id="KW-0813">Transport</keyword>
<evidence type="ECO:0000256" key="5">
    <source>
        <dbReference type="ARBA" id="ARBA00023065"/>
    </source>
</evidence>
<comment type="caution">
    <text evidence="14">The sequence shown here is derived from an EMBL/GenBank/DDBJ whole genome shotgun (WGS) entry which is preliminary data.</text>
</comment>
<organism evidence="14 15">
    <name type="scientific">Chelatococcus reniformis</name>
    <dbReference type="NCBI Taxonomy" id="1494448"/>
    <lineage>
        <taxon>Bacteria</taxon>
        <taxon>Pseudomonadati</taxon>
        <taxon>Pseudomonadota</taxon>
        <taxon>Alphaproteobacteria</taxon>
        <taxon>Hyphomicrobiales</taxon>
        <taxon>Chelatococcaceae</taxon>
        <taxon>Chelatococcus</taxon>
    </lineage>
</organism>
<feature type="transmembrane region" description="Helical" evidence="12">
    <location>
        <begin position="371"/>
        <end position="392"/>
    </location>
</feature>
<evidence type="ECO:0000256" key="4">
    <source>
        <dbReference type="ARBA" id="ARBA00022989"/>
    </source>
</evidence>
<feature type="transmembrane region" description="Helical" evidence="12">
    <location>
        <begin position="230"/>
        <end position="249"/>
    </location>
</feature>
<reference evidence="14" key="1">
    <citation type="journal article" date="2014" name="Int. J. Syst. Evol. Microbiol.">
        <title>Complete genome sequence of Corynebacterium casei LMG S-19264T (=DSM 44701T), isolated from a smear-ripened cheese.</title>
        <authorList>
            <consortium name="US DOE Joint Genome Institute (JGI-PGF)"/>
            <person name="Walter F."/>
            <person name="Albersmeier A."/>
            <person name="Kalinowski J."/>
            <person name="Ruckert C."/>
        </authorList>
    </citation>
    <scope>NUCLEOTIDE SEQUENCE</scope>
    <source>
        <strain evidence="14">CGMCC 1.12919</strain>
    </source>
</reference>
<evidence type="ECO:0000259" key="13">
    <source>
        <dbReference type="PROSITE" id="PS51371"/>
    </source>
</evidence>
<dbReference type="Gene3D" id="1.10.3080.10">
    <property type="entry name" value="Clc chloride channel"/>
    <property type="match status" value="1"/>
</dbReference>
<feature type="transmembrane region" description="Helical" evidence="12">
    <location>
        <begin position="269"/>
        <end position="290"/>
    </location>
</feature>
<dbReference type="GO" id="GO:0034707">
    <property type="term" value="C:chloride channel complex"/>
    <property type="evidence" value="ECO:0007669"/>
    <property type="project" value="UniProtKB-KW"/>
</dbReference>
<feature type="transmembrane region" description="Helical" evidence="12">
    <location>
        <begin position="105"/>
        <end position="125"/>
    </location>
</feature>
<evidence type="ECO:0000256" key="9">
    <source>
        <dbReference type="ARBA" id="ARBA00023303"/>
    </source>
</evidence>
<keyword evidence="8" id="KW-0868">Chloride</keyword>
<dbReference type="PRINTS" id="PR00762">
    <property type="entry name" value="CLCHANNEL"/>
</dbReference>
<feature type="transmembrane region" description="Helical" evidence="12">
    <location>
        <begin position="435"/>
        <end position="452"/>
    </location>
</feature>
<accession>A0A916UHR9</accession>
<feature type="region of interest" description="Disordered" evidence="11">
    <location>
        <begin position="1"/>
        <end position="27"/>
    </location>
</feature>
<keyword evidence="3 12" id="KW-0812">Transmembrane</keyword>
<dbReference type="SUPFAM" id="SSF81340">
    <property type="entry name" value="Clc chloride channel"/>
    <property type="match status" value="1"/>
</dbReference>
<sequence>MDDTLLRPTPGNADGHEHVTSRPPTPARRRSLATLIRAFRVLFGRRWRTFLRADELSPLLFGAVIGVVAGLGVLAVNGLVQVLHEVVFAIGAGERLSAQLVIDPYRAVLAPTIGGLMVGALTVAVRRWRKRDAVDPIEANALYGGRMSIIDSLLLTLGTILSSGSGASVGLEAGYTQAASGFASRLGRSFRLRRADLRTLVGCGAAAAIAAAFNAPLAGAFYAFELVLGAYSVATLAPVVIAALVANIVHEAVVKTPPLPMQGSLGFAATDYGVFIAMGFIAGGVGIALMKTATAIETGMHRTGIPRWGRPAVGGLLVGLLALYSPAVLGAGHGGMHHYFATDYTASTLALLLLAKVLAASLSVGSGFRGGLFFTSLFAGVLFGGLAGGLYIQLAPDLASDRLVYVLVGMGSFAAAVIGAPFTMTFLVLEATGDLSMTSGVLVAVVATTMLVRRTFGYSFSTWRLHLRGETIRSALDVGWARDLTVVKLMRREARTANATMTVAAFRKRFPIGSSERVFLLDDAGRYAGFVLVPELHAPDNDAAAETTTVRHFRQAPASFLTPRQTIDKVLEAFETAEIETLPVVDDATSLRVLGYVTEAYALKRYSQELERRRREYSGER</sequence>
<dbReference type="GO" id="GO:0005254">
    <property type="term" value="F:chloride channel activity"/>
    <property type="evidence" value="ECO:0007669"/>
    <property type="project" value="UniProtKB-KW"/>
</dbReference>
<evidence type="ECO:0000313" key="14">
    <source>
        <dbReference type="EMBL" id="GGC71416.1"/>
    </source>
</evidence>
<evidence type="ECO:0000256" key="1">
    <source>
        <dbReference type="ARBA" id="ARBA00004141"/>
    </source>
</evidence>
<dbReference type="InterPro" id="IPR050368">
    <property type="entry name" value="ClC-type_chloride_channel"/>
</dbReference>
<dbReference type="EMBL" id="BMGG01000005">
    <property type="protein sequence ID" value="GGC71416.1"/>
    <property type="molecule type" value="Genomic_DNA"/>
</dbReference>
<evidence type="ECO:0000256" key="2">
    <source>
        <dbReference type="ARBA" id="ARBA00022448"/>
    </source>
</evidence>
<dbReference type="Gene3D" id="3.10.580.10">
    <property type="entry name" value="CBS-domain"/>
    <property type="match status" value="1"/>
</dbReference>
<dbReference type="PANTHER" id="PTHR43427:SF6">
    <property type="entry name" value="CHLORIDE CHANNEL PROTEIN CLC-E"/>
    <property type="match status" value="1"/>
</dbReference>
<dbReference type="CDD" id="cd00400">
    <property type="entry name" value="Voltage_gated_ClC"/>
    <property type="match status" value="1"/>
</dbReference>
<evidence type="ECO:0000256" key="12">
    <source>
        <dbReference type="SAM" id="Phobius"/>
    </source>
</evidence>
<dbReference type="PROSITE" id="PS51371">
    <property type="entry name" value="CBS"/>
    <property type="match status" value="1"/>
</dbReference>
<reference evidence="14" key="2">
    <citation type="submission" date="2020-09" db="EMBL/GenBank/DDBJ databases">
        <authorList>
            <person name="Sun Q."/>
            <person name="Zhou Y."/>
        </authorList>
    </citation>
    <scope>NUCLEOTIDE SEQUENCE</scope>
    <source>
        <strain evidence="14">CGMCC 1.12919</strain>
    </source>
</reference>
<dbReference type="PANTHER" id="PTHR43427">
    <property type="entry name" value="CHLORIDE CHANNEL PROTEIN CLC-E"/>
    <property type="match status" value="1"/>
</dbReference>
<dbReference type="AlphaFoldDB" id="A0A916UHR9"/>
<name>A0A916UHR9_9HYPH</name>
<dbReference type="InterPro" id="IPR046342">
    <property type="entry name" value="CBS_dom_sf"/>
</dbReference>
<dbReference type="InterPro" id="IPR014743">
    <property type="entry name" value="Cl-channel_core"/>
</dbReference>
<feature type="transmembrane region" description="Helical" evidence="12">
    <location>
        <begin position="56"/>
        <end position="76"/>
    </location>
</feature>
<keyword evidence="15" id="KW-1185">Reference proteome</keyword>
<evidence type="ECO:0000256" key="8">
    <source>
        <dbReference type="ARBA" id="ARBA00023214"/>
    </source>
</evidence>
<keyword evidence="9" id="KW-0407">Ion channel</keyword>
<feature type="transmembrane region" description="Helical" evidence="12">
    <location>
        <begin position="404"/>
        <end position="429"/>
    </location>
</feature>
<comment type="subcellular location">
    <subcellularLocation>
        <location evidence="1">Membrane</location>
        <topology evidence="1">Multi-pass membrane protein</topology>
    </subcellularLocation>
</comment>
<keyword evidence="5" id="KW-0406">Ion transport</keyword>
<proteinExistence type="predicted"/>
<dbReference type="Pfam" id="PF00654">
    <property type="entry name" value="Voltage_CLC"/>
    <property type="match status" value="1"/>
</dbReference>
<feature type="domain" description="CBS" evidence="13">
    <location>
        <begin position="553"/>
        <end position="612"/>
    </location>
</feature>
<dbReference type="InterPro" id="IPR001807">
    <property type="entry name" value="ClC"/>
</dbReference>
<dbReference type="SUPFAM" id="SSF54631">
    <property type="entry name" value="CBS-domain pair"/>
    <property type="match status" value="1"/>
</dbReference>
<dbReference type="InterPro" id="IPR000644">
    <property type="entry name" value="CBS_dom"/>
</dbReference>
<keyword evidence="6 12" id="KW-0472">Membrane</keyword>